<name>A0A161LCW3_9BACT</name>
<keyword evidence="2" id="KW-0547">Nucleotide-binding</keyword>
<reference evidence="6" key="2">
    <citation type="journal article" date="2017" name="Genome Announc.">
        <title>Draft genome sequence of Paludibacter jiangxiensis NM7(T), a propionate-producing fermentative bacterium.</title>
        <authorList>
            <person name="Qiu Y.-L."/>
            <person name="Tourlousse D.M."/>
            <person name="Matsuura N."/>
            <person name="Ohashi A."/>
            <person name="Sekiguchi Y."/>
        </authorList>
    </citation>
    <scope>NUCLEOTIDE SEQUENCE [LARGE SCALE GENOMIC DNA]</scope>
    <source>
        <strain evidence="6">NM7</strain>
    </source>
</reference>
<accession>A0A161LCW3</accession>
<sequence length="487" mass="55345">MNLFLSLENALPRIPGASFSTPINWQVQSGEIWAVAGENGSGKSLLAELITGQYGLNKGDITYHFLEVLQQDSPDKMLHAWDFIKLVSFNSTYSIVDFRPMYYQQRFNSTEYEDSPYVRDLLMGDGSKHPVTDEIVEALNIAKLLDRKLIQLSSGELRKLLIAKIMAINPRMLIFDNPFIGLDVASRNQLNDLFVRMNMQGIQLMFLVPSPVDLPDCTERVLVMDQCRVASVMSASEFRAMHQQKQERASEICIDWAKFPAPADQPEACENVVKMEDVEISYGKQIIRQGVNWTIRKGEKWALLGPNGSGKSTLLSYIFADNPQAYSKKLTLFDRRRGTGESIWEIKARIGFTSSEMHLYYRENVPCLSVVASGFFDSVGLFRKCSESQLEIAQQMLALLECEHLKEKPFLKISSGEQRLVLFARSLVKNPELLILDEPFHGLDAAKKQLCRRVVESFCEQPDKSLIYVTHRREEIPACVDNYMELG</sequence>
<keyword evidence="3 5" id="KW-0067">ATP-binding</keyword>
<dbReference type="EMBL" id="BDCR01000001">
    <property type="protein sequence ID" value="GAT61587.1"/>
    <property type="molecule type" value="Genomic_DNA"/>
</dbReference>
<evidence type="ECO:0000259" key="4">
    <source>
        <dbReference type="PROSITE" id="PS50893"/>
    </source>
</evidence>
<dbReference type="InterPro" id="IPR027417">
    <property type="entry name" value="P-loop_NTPase"/>
</dbReference>
<dbReference type="InterPro" id="IPR050095">
    <property type="entry name" value="ECF_ABC_transporter_ATP-bd"/>
</dbReference>
<dbReference type="GO" id="GO:0016887">
    <property type="term" value="F:ATP hydrolysis activity"/>
    <property type="evidence" value="ECO:0007669"/>
    <property type="project" value="InterPro"/>
</dbReference>
<proteinExistence type="predicted"/>
<dbReference type="Pfam" id="PF00005">
    <property type="entry name" value="ABC_tran"/>
    <property type="match status" value="2"/>
</dbReference>
<dbReference type="InterPro" id="IPR003439">
    <property type="entry name" value="ABC_transporter-like_ATP-bd"/>
</dbReference>
<gene>
    <name evidence="5" type="ORF">PJIAN_1167</name>
</gene>
<reference evidence="6" key="1">
    <citation type="submission" date="2016-04" db="EMBL/GenBank/DDBJ databases">
        <title>Draft genome sequence of Paludibacter jiangxiensis strain NM7.</title>
        <authorList>
            <person name="Qiu Y."/>
            <person name="Matsuura N."/>
            <person name="Ohashi A."/>
            <person name="Tourlousse M.D."/>
            <person name="Sekiguchi Y."/>
        </authorList>
    </citation>
    <scope>NUCLEOTIDE SEQUENCE [LARGE SCALE GENOMIC DNA]</scope>
    <source>
        <strain evidence="6">NM7</strain>
    </source>
</reference>
<protein>
    <submittedName>
        <fullName evidence="5">Molybdate transport system ATP-binding protein</fullName>
    </submittedName>
</protein>
<dbReference type="PROSITE" id="PS50893">
    <property type="entry name" value="ABC_TRANSPORTER_2"/>
    <property type="match status" value="2"/>
</dbReference>
<dbReference type="SMART" id="SM00382">
    <property type="entry name" value="AAA"/>
    <property type="match status" value="2"/>
</dbReference>
<keyword evidence="6" id="KW-1185">Reference proteome</keyword>
<evidence type="ECO:0000313" key="5">
    <source>
        <dbReference type="EMBL" id="GAT61587.1"/>
    </source>
</evidence>
<dbReference type="SUPFAM" id="SSF52540">
    <property type="entry name" value="P-loop containing nucleoside triphosphate hydrolases"/>
    <property type="match status" value="2"/>
</dbReference>
<dbReference type="STRING" id="681398.PJIAN_1167"/>
<comment type="caution">
    <text evidence="5">The sequence shown here is derived from an EMBL/GenBank/DDBJ whole genome shotgun (WGS) entry which is preliminary data.</text>
</comment>
<dbReference type="AlphaFoldDB" id="A0A161LCW3"/>
<dbReference type="RefSeq" id="WP_068701141.1">
    <property type="nucleotide sequence ID" value="NZ_BDCR01000001.1"/>
</dbReference>
<evidence type="ECO:0000256" key="1">
    <source>
        <dbReference type="ARBA" id="ARBA00022448"/>
    </source>
</evidence>
<dbReference type="InterPro" id="IPR017871">
    <property type="entry name" value="ABC_transporter-like_CS"/>
</dbReference>
<dbReference type="Proteomes" id="UP000076586">
    <property type="component" value="Unassembled WGS sequence"/>
</dbReference>
<keyword evidence="1" id="KW-0813">Transport</keyword>
<feature type="domain" description="ABC transporter" evidence="4">
    <location>
        <begin position="273"/>
        <end position="486"/>
    </location>
</feature>
<evidence type="ECO:0000256" key="2">
    <source>
        <dbReference type="ARBA" id="ARBA00022741"/>
    </source>
</evidence>
<dbReference type="InterPro" id="IPR003593">
    <property type="entry name" value="AAA+_ATPase"/>
</dbReference>
<dbReference type="Gene3D" id="3.40.50.300">
    <property type="entry name" value="P-loop containing nucleotide triphosphate hydrolases"/>
    <property type="match status" value="2"/>
</dbReference>
<dbReference type="PROSITE" id="PS00211">
    <property type="entry name" value="ABC_TRANSPORTER_1"/>
    <property type="match status" value="2"/>
</dbReference>
<evidence type="ECO:0000256" key="3">
    <source>
        <dbReference type="ARBA" id="ARBA00022840"/>
    </source>
</evidence>
<dbReference type="PANTHER" id="PTHR43553:SF3">
    <property type="entry name" value="ABC TRANSPORTER ATP-BINDING PROTEIN MODF"/>
    <property type="match status" value="1"/>
</dbReference>
<dbReference type="GO" id="GO:0042626">
    <property type="term" value="F:ATPase-coupled transmembrane transporter activity"/>
    <property type="evidence" value="ECO:0007669"/>
    <property type="project" value="TreeGrafter"/>
</dbReference>
<dbReference type="GO" id="GO:0005524">
    <property type="term" value="F:ATP binding"/>
    <property type="evidence" value="ECO:0007669"/>
    <property type="project" value="UniProtKB-KW"/>
</dbReference>
<organism evidence="5 6">
    <name type="scientific">Paludibacter jiangxiensis</name>
    <dbReference type="NCBI Taxonomy" id="681398"/>
    <lineage>
        <taxon>Bacteria</taxon>
        <taxon>Pseudomonadati</taxon>
        <taxon>Bacteroidota</taxon>
        <taxon>Bacteroidia</taxon>
        <taxon>Bacteroidales</taxon>
        <taxon>Paludibacteraceae</taxon>
        <taxon>Paludibacter</taxon>
    </lineage>
</organism>
<dbReference type="PANTHER" id="PTHR43553">
    <property type="entry name" value="HEAVY METAL TRANSPORTER"/>
    <property type="match status" value="1"/>
</dbReference>
<feature type="domain" description="ABC transporter" evidence="4">
    <location>
        <begin position="5"/>
        <end position="251"/>
    </location>
</feature>
<dbReference type="GO" id="GO:0043190">
    <property type="term" value="C:ATP-binding cassette (ABC) transporter complex"/>
    <property type="evidence" value="ECO:0007669"/>
    <property type="project" value="TreeGrafter"/>
</dbReference>
<evidence type="ECO:0000313" key="6">
    <source>
        <dbReference type="Proteomes" id="UP000076586"/>
    </source>
</evidence>